<dbReference type="NCBIfam" id="NF005559">
    <property type="entry name" value="PRK07231.1"/>
    <property type="match status" value="1"/>
</dbReference>
<comment type="caution">
    <text evidence="4">The sequence shown here is derived from an EMBL/GenBank/DDBJ whole genome shotgun (WGS) entry which is preliminary data.</text>
</comment>
<dbReference type="PANTHER" id="PTHR43639:SF9">
    <property type="entry name" value="BLL5898 PROTEIN"/>
    <property type="match status" value="1"/>
</dbReference>
<name>A0A323VAQ5_9ACTN</name>
<evidence type="ECO:0000256" key="1">
    <source>
        <dbReference type="ARBA" id="ARBA00006484"/>
    </source>
</evidence>
<dbReference type="PRINTS" id="PR00081">
    <property type="entry name" value="GDHRDH"/>
</dbReference>
<dbReference type="PANTHER" id="PTHR43639">
    <property type="entry name" value="OXIDOREDUCTASE, SHORT-CHAIN DEHYDROGENASE/REDUCTASE FAMILY (AFU_ORTHOLOGUE AFUA_5G02870)"/>
    <property type="match status" value="1"/>
</dbReference>
<accession>A0A323VAQ5</accession>
<dbReference type="SUPFAM" id="SSF51735">
    <property type="entry name" value="NAD(P)-binding Rossmann-fold domains"/>
    <property type="match status" value="1"/>
</dbReference>
<dbReference type="InterPro" id="IPR057326">
    <property type="entry name" value="KR_dom"/>
</dbReference>
<dbReference type="Gene3D" id="3.40.50.720">
    <property type="entry name" value="NAD(P)-binding Rossmann-like Domain"/>
    <property type="match status" value="1"/>
</dbReference>
<dbReference type="EMBL" id="QKNV01000061">
    <property type="protein sequence ID" value="PZA21874.1"/>
    <property type="molecule type" value="Genomic_DNA"/>
</dbReference>
<dbReference type="GO" id="GO:0016491">
    <property type="term" value="F:oxidoreductase activity"/>
    <property type="evidence" value="ECO:0007669"/>
    <property type="project" value="UniProtKB-KW"/>
</dbReference>
<dbReference type="InterPro" id="IPR036291">
    <property type="entry name" value="NAD(P)-bd_dom_sf"/>
</dbReference>
<dbReference type="InterPro" id="IPR002347">
    <property type="entry name" value="SDR_fam"/>
</dbReference>
<evidence type="ECO:0000313" key="4">
    <source>
        <dbReference type="EMBL" id="PZA21874.1"/>
    </source>
</evidence>
<feature type="domain" description="Ketoreductase" evidence="3">
    <location>
        <begin position="15"/>
        <end position="195"/>
    </location>
</feature>
<evidence type="ECO:0000313" key="5">
    <source>
        <dbReference type="Proteomes" id="UP000247602"/>
    </source>
</evidence>
<gene>
    <name evidence="4" type="ORF">DMO24_08045</name>
</gene>
<keyword evidence="5" id="KW-1185">Reference proteome</keyword>
<organism evidence="4 5">
    <name type="scientific">Modestobacter versicolor</name>
    <dbReference type="NCBI Taxonomy" id="429133"/>
    <lineage>
        <taxon>Bacteria</taxon>
        <taxon>Bacillati</taxon>
        <taxon>Actinomycetota</taxon>
        <taxon>Actinomycetes</taxon>
        <taxon>Geodermatophilales</taxon>
        <taxon>Geodermatophilaceae</taxon>
        <taxon>Modestobacter</taxon>
    </lineage>
</organism>
<protein>
    <submittedName>
        <fullName evidence="4">3-oxoacyl-ACP reductase</fullName>
    </submittedName>
</protein>
<proteinExistence type="inferred from homology"/>
<comment type="similarity">
    <text evidence="1">Belongs to the short-chain dehydrogenases/reductases (SDR) family.</text>
</comment>
<sequence>MTVPVASADFDFTGSVVLVTGGGSGIGLAITRAFLGAGATVAVTGRRPDRLEQALAGHPAERTAALPADVSDGAQVARLVADVVERFGRLDVVVSNAAGYESGPLTELADDAWERLRATNVDAFFHLAKAAQPHLASAGGTLVAVSSVSGERGDWGQAAYNATKAAISNFVRSLALDWGADGVRVNAVAPAFTLTELTEGMGRDEASLAPFVNRIPLGRPGEPADVAPVVLFLASDAARYVTGAVVPVDGGTSASTGQPHL</sequence>
<dbReference type="OrthoDB" id="517007at2"/>
<dbReference type="Proteomes" id="UP000247602">
    <property type="component" value="Unassembled WGS sequence"/>
</dbReference>
<keyword evidence="2" id="KW-0560">Oxidoreductase</keyword>
<evidence type="ECO:0000256" key="2">
    <source>
        <dbReference type="ARBA" id="ARBA00023002"/>
    </source>
</evidence>
<dbReference type="SMART" id="SM00822">
    <property type="entry name" value="PKS_KR"/>
    <property type="match status" value="1"/>
</dbReference>
<evidence type="ECO:0000259" key="3">
    <source>
        <dbReference type="SMART" id="SM00822"/>
    </source>
</evidence>
<dbReference type="PRINTS" id="PR00080">
    <property type="entry name" value="SDRFAMILY"/>
</dbReference>
<dbReference type="Pfam" id="PF13561">
    <property type="entry name" value="adh_short_C2"/>
    <property type="match status" value="1"/>
</dbReference>
<dbReference type="FunFam" id="3.40.50.720:FF:000084">
    <property type="entry name" value="Short-chain dehydrogenase reductase"/>
    <property type="match status" value="1"/>
</dbReference>
<reference evidence="4 5" key="1">
    <citation type="submission" date="2018-06" db="EMBL/GenBank/DDBJ databases">
        <title>Draft genome sequence of Modestobacter versicolor CP153-2.</title>
        <authorList>
            <person name="Gundlapally S.R."/>
        </authorList>
    </citation>
    <scope>NUCLEOTIDE SEQUENCE [LARGE SCALE GENOMIC DNA]</scope>
    <source>
        <strain evidence="4 5">CP153-2</strain>
    </source>
</reference>
<dbReference type="AlphaFoldDB" id="A0A323VAQ5"/>
<dbReference type="CDD" id="cd05233">
    <property type="entry name" value="SDR_c"/>
    <property type="match status" value="1"/>
</dbReference>
<dbReference type="InterPro" id="IPR020904">
    <property type="entry name" value="Sc_DH/Rdtase_CS"/>
</dbReference>
<dbReference type="PROSITE" id="PS00061">
    <property type="entry name" value="ADH_SHORT"/>
    <property type="match status" value="1"/>
</dbReference>